<dbReference type="Gene3D" id="1.10.630.10">
    <property type="entry name" value="Cytochrome P450"/>
    <property type="match status" value="1"/>
</dbReference>
<dbReference type="PANTHER" id="PTHR46696:SF1">
    <property type="entry name" value="CYTOCHROME P450 YJIB-RELATED"/>
    <property type="match status" value="1"/>
</dbReference>
<sequence>MDFPMPRTCPFDPAPELMRRLAGEPVARVRLWDGSTPWMITRYEDVRAVLSDPRVSVDPHHPGFPHTNAISKARDTRMLTLMQLDAPEHIRQRRLLTADFTVKRIEAMRPRIQQIVDEHVSRILAGPQPFDLVASLALPVPSLVICELLGVPYHDRAYFQDVASKLVMNEPDPAAALAASEELNGYLAVLPHKTGVLGSLAATGMPSKKIATIGQLLLIAGHDTTACMISLGIAALLANPSQWRAARDHDVTEELLRYLSITHTEARRVARADIEVGGTLIRTGEGMVVVKATANRDPQAFQDPDTLDVRGAARHHVAFGYGAHQCLGQALARAELQVVFSTVSRRMLGLTLVEPPELTENAIFYGARRLLATSGRKIAGS</sequence>
<evidence type="ECO:0000313" key="4">
    <source>
        <dbReference type="Proteomes" id="UP001521150"/>
    </source>
</evidence>
<dbReference type="PRINTS" id="PR00359">
    <property type="entry name" value="BP450"/>
</dbReference>
<dbReference type="PROSITE" id="PS00086">
    <property type="entry name" value="CYTOCHROME_P450"/>
    <property type="match status" value="1"/>
</dbReference>
<keyword evidence="2" id="KW-0408">Iron</keyword>
<keyword evidence="4" id="KW-1185">Reference proteome</keyword>
<keyword evidence="2" id="KW-0503">Monooxygenase</keyword>
<dbReference type="RefSeq" id="WP_233732221.1">
    <property type="nucleotide sequence ID" value="NZ_JAJVCN010000004.1"/>
</dbReference>
<dbReference type="Pfam" id="PF00067">
    <property type="entry name" value="p450"/>
    <property type="match status" value="1"/>
</dbReference>
<evidence type="ECO:0000256" key="2">
    <source>
        <dbReference type="RuleBase" id="RU000461"/>
    </source>
</evidence>
<dbReference type="PRINTS" id="PR00385">
    <property type="entry name" value="P450"/>
</dbReference>
<name>A0ABS8ZRR9_9PSEU</name>
<keyword evidence="2" id="KW-0479">Metal-binding</keyword>
<dbReference type="EMBL" id="JAJVCN010000004">
    <property type="protein sequence ID" value="MCE7010426.1"/>
    <property type="molecule type" value="Genomic_DNA"/>
</dbReference>
<evidence type="ECO:0000313" key="3">
    <source>
        <dbReference type="EMBL" id="MCE7010426.1"/>
    </source>
</evidence>
<comment type="caution">
    <text evidence="3">The sequence shown here is derived from an EMBL/GenBank/DDBJ whole genome shotgun (WGS) entry which is preliminary data.</text>
</comment>
<dbReference type="SUPFAM" id="SSF48264">
    <property type="entry name" value="Cytochrome P450"/>
    <property type="match status" value="1"/>
</dbReference>
<comment type="similarity">
    <text evidence="1 2">Belongs to the cytochrome P450 family.</text>
</comment>
<reference evidence="3 4" key="1">
    <citation type="submission" date="2021-12" db="EMBL/GenBank/DDBJ databases">
        <title>Genome sequence of Kibdelosporangium philippinense ATCC 49844.</title>
        <authorList>
            <person name="Fedorov E.A."/>
            <person name="Omeragic M."/>
            <person name="Shalygina K.F."/>
            <person name="Maclea K.S."/>
        </authorList>
    </citation>
    <scope>NUCLEOTIDE SEQUENCE [LARGE SCALE GENOMIC DNA]</scope>
    <source>
        <strain evidence="3 4">ATCC 49844</strain>
    </source>
</reference>
<keyword evidence="2" id="KW-0349">Heme</keyword>
<evidence type="ECO:0000256" key="1">
    <source>
        <dbReference type="ARBA" id="ARBA00010617"/>
    </source>
</evidence>
<dbReference type="Proteomes" id="UP001521150">
    <property type="component" value="Unassembled WGS sequence"/>
</dbReference>
<dbReference type="CDD" id="cd11030">
    <property type="entry name" value="CYP105-like"/>
    <property type="match status" value="1"/>
</dbReference>
<organism evidence="3 4">
    <name type="scientific">Kibdelosporangium philippinense</name>
    <dbReference type="NCBI Taxonomy" id="211113"/>
    <lineage>
        <taxon>Bacteria</taxon>
        <taxon>Bacillati</taxon>
        <taxon>Actinomycetota</taxon>
        <taxon>Actinomycetes</taxon>
        <taxon>Pseudonocardiales</taxon>
        <taxon>Pseudonocardiaceae</taxon>
        <taxon>Kibdelosporangium</taxon>
    </lineage>
</organism>
<proteinExistence type="inferred from homology"/>
<dbReference type="InterPro" id="IPR002397">
    <property type="entry name" value="Cyt_P450_B"/>
</dbReference>
<dbReference type="InterPro" id="IPR036396">
    <property type="entry name" value="Cyt_P450_sf"/>
</dbReference>
<keyword evidence="2" id="KW-0560">Oxidoreductase</keyword>
<dbReference type="InterPro" id="IPR017972">
    <property type="entry name" value="Cyt_P450_CS"/>
</dbReference>
<dbReference type="InterPro" id="IPR001128">
    <property type="entry name" value="Cyt_P450"/>
</dbReference>
<protein>
    <submittedName>
        <fullName evidence="3">Cytochrome P450</fullName>
    </submittedName>
</protein>
<accession>A0ABS8ZRR9</accession>
<gene>
    <name evidence="3" type="ORF">LWC34_47625</name>
</gene>
<dbReference type="PANTHER" id="PTHR46696">
    <property type="entry name" value="P450, PUTATIVE (EUROFUNG)-RELATED"/>
    <property type="match status" value="1"/>
</dbReference>